<dbReference type="OrthoDB" id="8300194at2759"/>
<dbReference type="InParanoid" id="A0A2J6T0P4"/>
<evidence type="ECO:0000313" key="4">
    <source>
        <dbReference type="Proteomes" id="UP000235371"/>
    </source>
</evidence>
<protein>
    <submittedName>
        <fullName evidence="3">HET-domain-containing protein</fullName>
    </submittedName>
</protein>
<evidence type="ECO:0000313" key="3">
    <source>
        <dbReference type="EMBL" id="PMD56595.1"/>
    </source>
</evidence>
<dbReference type="Proteomes" id="UP000235371">
    <property type="component" value="Unassembled WGS sequence"/>
</dbReference>
<keyword evidence="4" id="KW-1185">Reference proteome</keyword>
<organism evidence="3 4">
    <name type="scientific">Hyaloscypha bicolor E</name>
    <dbReference type="NCBI Taxonomy" id="1095630"/>
    <lineage>
        <taxon>Eukaryota</taxon>
        <taxon>Fungi</taxon>
        <taxon>Dikarya</taxon>
        <taxon>Ascomycota</taxon>
        <taxon>Pezizomycotina</taxon>
        <taxon>Leotiomycetes</taxon>
        <taxon>Helotiales</taxon>
        <taxon>Hyaloscyphaceae</taxon>
        <taxon>Hyaloscypha</taxon>
        <taxon>Hyaloscypha bicolor</taxon>
    </lineage>
</organism>
<gene>
    <name evidence="3" type="ORF">K444DRAFT_535560</name>
</gene>
<dbReference type="RefSeq" id="XP_024733499.1">
    <property type="nucleotide sequence ID" value="XM_024875299.1"/>
</dbReference>
<dbReference type="AlphaFoldDB" id="A0A2J6T0P4"/>
<evidence type="ECO:0000259" key="2">
    <source>
        <dbReference type="Pfam" id="PF06985"/>
    </source>
</evidence>
<dbReference type="STRING" id="1095630.A0A2J6T0P4"/>
<proteinExistence type="predicted"/>
<accession>A0A2J6T0P4</accession>
<dbReference type="PANTHER" id="PTHR33112">
    <property type="entry name" value="DOMAIN PROTEIN, PUTATIVE-RELATED"/>
    <property type="match status" value="1"/>
</dbReference>
<reference evidence="3 4" key="1">
    <citation type="submission" date="2016-04" db="EMBL/GenBank/DDBJ databases">
        <title>A degradative enzymes factory behind the ericoid mycorrhizal symbiosis.</title>
        <authorList>
            <consortium name="DOE Joint Genome Institute"/>
            <person name="Martino E."/>
            <person name="Morin E."/>
            <person name="Grelet G."/>
            <person name="Kuo A."/>
            <person name="Kohler A."/>
            <person name="Daghino S."/>
            <person name="Barry K."/>
            <person name="Choi C."/>
            <person name="Cichocki N."/>
            <person name="Clum A."/>
            <person name="Copeland A."/>
            <person name="Hainaut M."/>
            <person name="Haridas S."/>
            <person name="Labutti K."/>
            <person name="Lindquist E."/>
            <person name="Lipzen A."/>
            <person name="Khouja H.-R."/>
            <person name="Murat C."/>
            <person name="Ohm R."/>
            <person name="Olson A."/>
            <person name="Spatafora J."/>
            <person name="Veneault-Fourrey C."/>
            <person name="Henrissat B."/>
            <person name="Grigoriev I."/>
            <person name="Martin F."/>
            <person name="Perotto S."/>
        </authorList>
    </citation>
    <scope>NUCLEOTIDE SEQUENCE [LARGE SCALE GENOMIC DNA]</scope>
    <source>
        <strain evidence="3 4">E</strain>
    </source>
</reference>
<dbReference type="Pfam" id="PF06985">
    <property type="entry name" value="HET"/>
    <property type="match status" value="1"/>
</dbReference>
<dbReference type="PANTHER" id="PTHR33112:SF10">
    <property type="entry name" value="TOL"/>
    <property type="match status" value="1"/>
</dbReference>
<evidence type="ECO:0000256" key="1">
    <source>
        <dbReference type="SAM" id="MobiDB-lite"/>
    </source>
</evidence>
<dbReference type="GeneID" id="36583379"/>
<dbReference type="InterPro" id="IPR010730">
    <property type="entry name" value="HET"/>
</dbReference>
<feature type="region of interest" description="Disordered" evidence="1">
    <location>
        <begin position="116"/>
        <end position="135"/>
    </location>
</feature>
<feature type="domain" description="Heterokaryon incompatibility" evidence="2">
    <location>
        <begin position="205"/>
        <end position="380"/>
    </location>
</feature>
<name>A0A2J6T0P4_9HELO</name>
<sequence>MKPCGVCLGLDRLSVEDGRWQRGIKADRTVEYSLDFESSQLSTSVESGCRTCSIVSSGLELISRNLSLFDVSRAYRGRLILQPEFPLEVEIFDDEHEEEKDSPSSARVRIQFYTLPGNDGESEGKGEGGSFSAARDIPPELSVERSSSIVSGWITNCRLNHRACAASKSDANELPRRLLDVKQREGAAVVLVEARDNTDCHVEQYATLSHCWGKAHVIQTTKENLALRMQGIEWDHLPKTFQDAIAIVQAIGVRFLWIDSLCIVQDNMLDWKQESVRMAVIYSNSYINIAATGSSDSRGGCLYPRSLKHVIPVCAVKSFAINTQQHSQSTFRDIPKTPTIYVRPSLERVHKRYSTLRSHESDLPDSQTVPLLSRAWAFQERQLAPRTLHFHPSEMVMECNSSLCCECSGLDKVVPQTRCRSLHLQSSDRSDILTTWLHVVEEYSKLRVTRESDRLPALTGVATIFQRKLGCGYLAGIWQDDIARGILWDVTRYESVRSKRSIRRHDPAPTWSWASLILGVEGSGIMFPAGHDDTFQVDDRFRFLDTDIPFATTDFSLVTPTLESISLSGVFVAATAHPYSLDDLTWKDVVLVFEQDIEDIVLITVTEINIDFTWKSPNACPLETGTTVHCLLVGNKINTDLESGQKTRYQCTLVLKPSSLDTQLSERVGLMSVPEDLGIFQAVAESSFKLI</sequence>
<dbReference type="EMBL" id="KZ613848">
    <property type="protein sequence ID" value="PMD56595.1"/>
    <property type="molecule type" value="Genomic_DNA"/>
</dbReference>